<accession>A0A6N2KQX7</accession>
<proteinExistence type="predicted"/>
<evidence type="ECO:0000313" key="1">
    <source>
        <dbReference type="EMBL" id="VFU30059.1"/>
    </source>
</evidence>
<sequence length="158" mass="17789">MPENVNPAEYLDMMLTGCLLNAYRKHTNSENRQFHRLYGLAPVTKNILKKQNGGSLSLVLAIIQDEFIVNVLFIIYHLKDAVLEGVIPFDKAHLNVTETTLEIYDGSKGDGDGSIVNMIISKYPSIKASTLIWLKSSYPGINFGFVMILQWITYNGNY</sequence>
<organism evidence="1">
    <name type="scientific">Salix viminalis</name>
    <name type="common">Common osier</name>
    <name type="synonym">Basket willow</name>
    <dbReference type="NCBI Taxonomy" id="40686"/>
    <lineage>
        <taxon>Eukaryota</taxon>
        <taxon>Viridiplantae</taxon>
        <taxon>Streptophyta</taxon>
        <taxon>Embryophyta</taxon>
        <taxon>Tracheophyta</taxon>
        <taxon>Spermatophyta</taxon>
        <taxon>Magnoliopsida</taxon>
        <taxon>eudicotyledons</taxon>
        <taxon>Gunneridae</taxon>
        <taxon>Pentapetalae</taxon>
        <taxon>rosids</taxon>
        <taxon>fabids</taxon>
        <taxon>Malpighiales</taxon>
        <taxon>Salicaceae</taxon>
        <taxon>Saliceae</taxon>
        <taxon>Salix</taxon>
    </lineage>
</organism>
<dbReference type="EMBL" id="CAADRP010000566">
    <property type="protein sequence ID" value="VFU30059.1"/>
    <property type="molecule type" value="Genomic_DNA"/>
</dbReference>
<dbReference type="InterPro" id="IPR036388">
    <property type="entry name" value="WH-like_DNA-bd_sf"/>
</dbReference>
<name>A0A6N2KQX7_SALVM</name>
<dbReference type="AlphaFoldDB" id="A0A6N2KQX7"/>
<reference evidence="1" key="1">
    <citation type="submission" date="2019-03" db="EMBL/GenBank/DDBJ databases">
        <authorList>
            <person name="Mank J."/>
            <person name="Almeida P."/>
        </authorList>
    </citation>
    <scope>NUCLEOTIDE SEQUENCE</scope>
    <source>
        <strain evidence="1">78183</strain>
    </source>
</reference>
<protein>
    <submittedName>
        <fullName evidence="1">Uncharacterized protein</fullName>
    </submittedName>
</protein>
<dbReference type="Gene3D" id="1.10.10.10">
    <property type="entry name" value="Winged helix-like DNA-binding domain superfamily/Winged helix DNA-binding domain"/>
    <property type="match status" value="1"/>
</dbReference>
<gene>
    <name evidence="1" type="ORF">SVIM_LOCUS112926</name>
</gene>